<dbReference type="CDD" id="cd02869">
    <property type="entry name" value="PseudoU_synth_RluA_like"/>
    <property type="match status" value="1"/>
</dbReference>
<dbReference type="PROSITE" id="PS01129">
    <property type="entry name" value="PSI_RLU"/>
    <property type="match status" value="1"/>
</dbReference>
<dbReference type="EC" id="5.4.99.28" evidence="8"/>
<keyword evidence="4" id="KW-0413">Isomerase</keyword>
<dbReference type="SUPFAM" id="SSF55120">
    <property type="entry name" value="Pseudouridine synthase"/>
    <property type="match status" value="1"/>
</dbReference>
<dbReference type="GO" id="GO:0160151">
    <property type="term" value="F:tRNA pseudouridine(32) synthase activity"/>
    <property type="evidence" value="ECO:0007669"/>
    <property type="project" value="UniProtKB-EC"/>
</dbReference>
<dbReference type="GO" id="GO:0008033">
    <property type="term" value="P:tRNA processing"/>
    <property type="evidence" value="ECO:0007669"/>
    <property type="project" value="UniProtKB-KW"/>
</dbReference>
<dbReference type="PANTHER" id="PTHR21600:SF91">
    <property type="entry name" value="DUAL-SPECIFICITY RNA PSEUDOURIDINE SYNTHASE RLUA"/>
    <property type="match status" value="1"/>
</dbReference>
<evidence type="ECO:0000313" key="17">
    <source>
        <dbReference type="EMBL" id="QIE56950.1"/>
    </source>
</evidence>
<dbReference type="RefSeq" id="WP_165100979.1">
    <property type="nucleotide sequence ID" value="NZ_CP049056.1"/>
</dbReference>
<organism evidence="17 18">
    <name type="scientific">Pikeienuella piscinae</name>
    <dbReference type="NCBI Taxonomy" id="2748098"/>
    <lineage>
        <taxon>Bacteria</taxon>
        <taxon>Pseudomonadati</taxon>
        <taxon>Pseudomonadota</taxon>
        <taxon>Alphaproteobacteria</taxon>
        <taxon>Rhodobacterales</taxon>
        <taxon>Paracoccaceae</taxon>
        <taxon>Pikeienuella</taxon>
    </lineage>
</organism>
<dbReference type="EMBL" id="CP049056">
    <property type="protein sequence ID" value="QIE56950.1"/>
    <property type="molecule type" value="Genomic_DNA"/>
</dbReference>
<reference evidence="17 18" key="1">
    <citation type="submission" date="2020-02" db="EMBL/GenBank/DDBJ databases">
        <title>complete genome sequence of Rhodobacteraceae bacterium.</title>
        <authorList>
            <person name="Park J."/>
            <person name="Kim Y.-S."/>
            <person name="Kim K.-H."/>
        </authorList>
    </citation>
    <scope>NUCLEOTIDE SEQUENCE [LARGE SCALE GENOMIC DNA]</scope>
    <source>
        <strain evidence="17 18">RR4-56</strain>
    </source>
</reference>
<evidence type="ECO:0000256" key="7">
    <source>
        <dbReference type="ARBA" id="ARBA00037305"/>
    </source>
</evidence>
<evidence type="ECO:0000256" key="10">
    <source>
        <dbReference type="ARBA" id="ARBA00039988"/>
    </source>
</evidence>
<evidence type="ECO:0000256" key="15">
    <source>
        <dbReference type="ARBA" id="ARBA00043143"/>
    </source>
</evidence>
<keyword evidence="18" id="KW-1185">Reference proteome</keyword>
<comment type="function">
    <text evidence="7">Dual specificity enzyme that catalyzes the synthesis of pseudouridine from uracil-746 in 23S ribosomal RNA and from uracil-32 in the anticodon stem and loop of transfer RNAs.</text>
</comment>
<dbReference type="PANTHER" id="PTHR21600">
    <property type="entry name" value="MITOCHONDRIAL RNA PSEUDOURIDINE SYNTHASE"/>
    <property type="match status" value="1"/>
</dbReference>
<keyword evidence="3" id="KW-0819">tRNA processing</keyword>
<evidence type="ECO:0000313" key="18">
    <source>
        <dbReference type="Proteomes" id="UP000503336"/>
    </source>
</evidence>
<dbReference type="Pfam" id="PF00849">
    <property type="entry name" value="PseudoU_synth_2"/>
    <property type="match status" value="1"/>
</dbReference>
<dbReference type="GO" id="GO:0003723">
    <property type="term" value="F:RNA binding"/>
    <property type="evidence" value="ECO:0007669"/>
    <property type="project" value="InterPro"/>
</dbReference>
<dbReference type="GO" id="GO:0160142">
    <property type="term" value="F:23S rRNA pseudouridine(746) synthase activity"/>
    <property type="evidence" value="ECO:0007669"/>
    <property type="project" value="UniProtKB-EC"/>
</dbReference>
<evidence type="ECO:0000256" key="3">
    <source>
        <dbReference type="ARBA" id="ARBA00022694"/>
    </source>
</evidence>
<evidence type="ECO:0000256" key="2">
    <source>
        <dbReference type="ARBA" id="ARBA00022552"/>
    </source>
</evidence>
<proteinExistence type="inferred from homology"/>
<dbReference type="EC" id="5.4.99.29" evidence="9"/>
<feature type="domain" description="Pseudouridine synthase RsuA/RluA-like" evidence="16">
    <location>
        <begin position="26"/>
        <end position="172"/>
    </location>
</feature>
<dbReference type="GO" id="GO:0000455">
    <property type="term" value="P:enzyme-directed rRNA pseudouridine synthesis"/>
    <property type="evidence" value="ECO:0007669"/>
    <property type="project" value="TreeGrafter"/>
</dbReference>
<keyword evidence="2" id="KW-0698">rRNA processing</keyword>
<evidence type="ECO:0000256" key="6">
    <source>
        <dbReference type="ARBA" id="ARBA00036916"/>
    </source>
</evidence>
<dbReference type="InterPro" id="IPR050188">
    <property type="entry name" value="RluA_PseudoU_synthase"/>
</dbReference>
<dbReference type="InterPro" id="IPR006224">
    <property type="entry name" value="PsdUridine_synth_RluA-like_CS"/>
</dbReference>
<accession>A0A7L5BX40</accession>
<evidence type="ECO:0000256" key="9">
    <source>
        <dbReference type="ARBA" id="ARBA00038945"/>
    </source>
</evidence>
<sequence length="218" mass="23752">MNIGPPPPLDYRPPAGTLRVVHHDADILVVEKPAGLLSVPGKGEDLAECAESRVRATHPGARSVHRLDLATSGLLLFALNARAHRILSGQFEKRIVEKRYEAEVWGAPAAESGRIDAPMRVDWPNRPKQMIAADGRRAVTDWEVIERRPETTRLALRPLTGRSHQLRVHLAHGLGLPILGDRFYATGSAVDAAPALALRAVALGWRSPADGAWIRVAL</sequence>
<gene>
    <name evidence="17" type="ORF">G5B40_16795</name>
</gene>
<dbReference type="KEGG" id="hdh:G5B40_16795"/>
<comment type="catalytic activity">
    <reaction evidence="5">
        <text>uridine(32) in tRNA = pseudouridine(32) in tRNA</text>
        <dbReference type="Rhea" id="RHEA:42544"/>
        <dbReference type="Rhea" id="RHEA-COMP:10107"/>
        <dbReference type="Rhea" id="RHEA-COMP:10108"/>
        <dbReference type="ChEBI" id="CHEBI:65314"/>
        <dbReference type="ChEBI" id="CHEBI:65315"/>
        <dbReference type="EC" id="5.4.99.28"/>
    </reaction>
</comment>
<comment type="catalytic activity">
    <reaction evidence="6">
        <text>uridine(746) in 23S rRNA = pseudouridine(746) in 23S rRNA</text>
        <dbReference type="Rhea" id="RHEA:42548"/>
        <dbReference type="Rhea" id="RHEA-COMP:10109"/>
        <dbReference type="Rhea" id="RHEA-COMP:10110"/>
        <dbReference type="ChEBI" id="CHEBI:65314"/>
        <dbReference type="ChEBI" id="CHEBI:65315"/>
        <dbReference type="EC" id="5.4.99.29"/>
    </reaction>
</comment>
<evidence type="ECO:0000256" key="13">
    <source>
        <dbReference type="ARBA" id="ARBA00042844"/>
    </source>
</evidence>
<evidence type="ECO:0000256" key="14">
    <source>
        <dbReference type="ARBA" id="ARBA00042883"/>
    </source>
</evidence>
<dbReference type="AlphaFoldDB" id="A0A7L5BX40"/>
<name>A0A7L5BX40_9RHOB</name>
<dbReference type="InterPro" id="IPR006145">
    <property type="entry name" value="PsdUridine_synth_RsuA/RluA"/>
</dbReference>
<evidence type="ECO:0000256" key="12">
    <source>
        <dbReference type="ARBA" id="ARBA00042372"/>
    </source>
</evidence>
<comment type="similarity">
    <text evidence="1">Belongs to the pseudouridine synthase RluA family.</text>
</comment>
<evidence type="ECO:0000256" key="4">
    <source>
        <dbReference type="ARBA" id="ARBA00023235"/>
    </source>
</evidence>
<evidence type="ECO:0000256" key="8">
    <source>
        <dbReference type="ARBA" id="ARBA00038944"/>
    </source>
</evidence>
<protein>
    <recommendedName>
        <fullName evidence="10">Dual-specificity RNA pseudouridine synthase RluA</fullName>
        <ecNumber evidence="8">5.4.99.28</ecNumber>
        <ecNumber evidence="9">5.4.99.29</ecNumber>
    </recommendedName>
    <alternativeName>
        <fullName evidence="11">23S rRNA pseudouridine(746) synthase</fullName>
    </alternativeName>
    <alternativeName>
        <fullName evidence="14">Ribosomal large subunit pseudouridine synthase A</fullName>
    </alternativeName>
    <alternativeName>
        <fullName evidence="13">rRNA pseudouridylate synthase A</fullName>
    </alternativeName>
    <alternativeName>
        <fullName evidence="15">rRNA-uridine isomerase A</fullName>
    </alternativeName>
    <alternativeName>
        <fullName evidence="12">tRNA pseudouridine(32) synthase</fullName>
    </alternativeName>
</protein>
<evidence type="ECO:0000256" key="11">
    <source>
        <dbReference type="ARBA" id="ARBA00041266"/>
    </source>
</evidence>
<dbReference type="Gene3D" id="3.30.2350.10">
    <property type="entry name" value="Pseudouridine synthase"/>
    <property type="match status" value="1"/>
</dbReference>
<dbReference type="InterPro" id="IPR020103">
    <property type="entry name" value="PsdUridine_synth_cat_dom_sf"/>
</dbReference>
<evidence type="ECO:0000259" key="16">
    <source>
        <dbReference type="Pfam" id="PF00849"/>
    </source>
</evidence>
<dbReference type="Proteomes" id="UP000503336">
    <property type="component" value="Chromosome"/>
</dbReference>
<evidence type="ECO:0000256" key="5">
    <source>
        <dbReference type="ARBA" id="ARBA00036184"/>
    </source>
</evidence>
<evidence type="ECO:0000256" key="1">
    <source>
        <dbReference type="ARBA" id="ARBA00010876"/>
    </source>
</evidence>